<protein>
    <submittedName>
        <fullName evidence="1">Phytoene desaturase family protein</fullName>
    </submittedName>
</protein>
<keyword evidence="2" id="KW-1185">Reference proteome</keyword>
<dbReference type="Pfam" id="PF13450">
    <property type="entry name" value="NAD_binding_8"/>
    <property type="match status" value="1"/>
</dbReference>
<dbReference type="PANTHER" id="PTHR10668">
    <property type="entry name" value="PHYTOENE DEHYDROGENASE"/>
    <property type="match status" value="1"/>
</dbReference>
<evidence type="ECO:0000313" key="2">
    <source>
        <dbReference type="Proteomes" id="UP001596122"/>
    </source>
</evidence>
<organism evidence="1 2">
    <name type="scientific">Aquipuribacter nitratireducens</name>
    <dbReference type="NCBI Taxonomy" id="650104"/>
    <lineage>
        <taxon>Bacteria</taxon>
        <taxon>Bacillati</taxon>
        <taxon>Actinomycetota</taxon>
        <taxon>Actinomycetes</taxon>
        <taxon>Micrococcales</taxon>
        <taxon>Intrasporangiaceae</taxon>
        <taxon>Aquipuribacter</taxon>
    </lineage>
</organism>
<accession>A0ABW0GQE7</accession>
<dbReference type="PRINTS" id="PR00420">
    <property type="entry name" value="RNGMNOXGNASE"/>
</dbReference>
<gene>
    <name evidence="1" type="ORF">ACFPJ6_10215</name>
</gene>
<comment type="caution">
    <text evidence="1">The sequence shown here is derived from an EMBL/GenBank/DDBJ whole genome shotgun (WGS) entry which is preliminary data.</text>
</comment>
<sequence length="529" mass="54973">MTTPLPQEHQDVVVVGGGHNGLTAAAYLARAGRRVLLLEQADHLGGASVSARVFPGVEARLSRYSYLVSLLPRQVVDELGLDLRLVRRRVSSYTPDPRTDGRTGLLVADDRDATAASFARLGAAADHPAWEAFHADVARVAAAVWPTVTGPLPAAADVRDAVGADLWRALVERPVGEVVAERFADDLVRGVVLTDALIGTFADPLTDVRANRCFLYHVVGGGTGDWDVPVGGMGAVSGALATAARAAGAVLATGTRVVALDPDGRLTVDAGGSQATVTADRVVWAGAPAHLASALAAAGAAAGTTDGGSPTGGEPVEGAQLKVNMLLTRLPRLRDDSVRPEDAFAGTFHVNETAEQLATAHAEAAAGRVPTVPPCEVYCHTLSDRSILGPGLAASEAQTLTLFGLHMPARLFREDNERARAQALEATLASLDSVLAEPLADVLAHDPDGRPCLEVRTPVDLEHEVGLPGGHIFHRDLAWPWAEEPGDVGRWGVETPHERVLLGGAGARRGGGVSGIPGRSAALALLRQA</sequence>
<name>A0ABW0GQE7_9MICO</name>
<reference evidence="2" key="1">
    <citation type="journal article" date="2019" name="Int. J. Syst. Evol. Microbiol.">
        <title>The Global Catalogue of Microorganisms (GCM) 10K type strain sequencing project: providing services to taxonomists for standard genome sequencing and annotation.</title>
        <authorList>
            <consortium name="The Broad Institute Genomics Platform"/>
            <consortium name="The Broad Institute Genome Sequencing Center for Infectious Disease"/>
            <person name="Wu L."/>
            <person name="Ma J."/>
        </authorList>
    </citation>
    <scope>NUCLEOTIDE SEQUENCE [LARGE SCALE GENOMIC DNA]</scope>
    <source>
        <strain evidence="2">CCUG 43114</strain>
    </source>
</reference>
<dbReference type="Proteomes" id="UP001596122">
    <property type="component" value="Unassembled WGS sequence"/>
</dbReference>
<proteinExistence type="predicted"/>
<dbReference type="InterPro" id="IPR036188">
    <property type="entry name" value="FAD/NAD-bd_sf"/>
</dbReference>
<dbReference type="SUPFAM" id="SSF51905">
    <property type="entry name" value="FAD/NAD(P)-binding domain"/>
    <property type="match status" value="1"/>
</dbReference>
<dbReference type="Gene3D" id="3.50.50.60">
    <property type="entry name" value="FAD/NAD(P)-binding domain"/>
    <property type="match status" value="1"/>
</dbReference>
<dbReference type="EMBL" id="JBHSLD010000009">
    <property type="protein sequence ID" value="MFC5381166.1"/>
    <property type="molecule type" value="Genomic_DNA"/>
</dbReference>
<evidence type="ECO:0000313" key="1">
    <source>
        <dbReference type="EMBL" id="MFC5381166.1"/>
    </source>
</evidence>
<dbReference type="RefSeq" id="WP_340270573.1">
    <property type="nucleotide sequence ID" value="NZ_JBBEOG010000007.1"/>
</dbReference>
<dbReference type="PANTHER" id="PTHR10668:SF103">
    <property type="entry name" value="PYRIDINE NUCLEOTIDE-DISULFIDE OXIDOREDUCTASE DOMAIN-CONTAINING PROTEIN 2"/>
    <property type="match status" value="1"/>
</dbReference>